<keyword evidence="4" id="KW-0732">Signal</keyword>
<evidence type="ECO:0000256" key="4">
    <source>
        <dbReference type="SAM" id="SignalP"/>
    </source>
</evidence>
<evidence type="ECO:0000313" key="6">
    <source>
        <dbReference type="EMBL" id="KYN03003.1"/>
    </source>
</evidence>
<dbReference type="InterPro" id="IPR001436">
    <property type="entry name" value="Alpha-crystallin/sHSP_animal"/>
</dbReference>
<dbReference type="GO" id="GO:0042026">
    <property type="term" value="P:protein refolding"/>
    <property type="evidence" value="ECO:0007669"/>
    <property type="project" value="TreeGrafter"/>
</dbReference>
<dbReference type="STRING" id="456900.A0A195CQI1"/>
<evidence type="ECO:0000256" key="1">
    <source>
        <dbReference type="ARBA" id="ARBA00023016"/>
    </source>
</evidence>
<name>A0A195CQI1_9HYME</name>
<dbReference type="CDD" id="cd06526">
    <property type="entry name" value="metazoan_ACD"/>
    <property type="match status" value="1"/>
</dbReference>
<dbReference type="Gene3D" id="2.60.40.790">
    <property type="match status" value="1"/>
</dbReference>
<reference evidence="6 7" key="1">
    <citation type="submission" date="2016-03" db="EMBL/GenBank/DDBJ databases">
        <title>Cyphomyrmex costatus WGS genome.</title>
        <authorList>
            <person name="Nygaard S."/>
            <person name="Hu H."/>
            <person name="Boomsma J."/>
            <person name="Zhang G."/>
        </authorList>
    </citation>
    <scope>NUCLEOTIDE SEQUENCE [LARGE SCALE GENOMIC DNA]</scope>
    <source>
        <strain evidence="6">MS0001</strain>
        <tissue evidence="6">Whole body</tissue>
    </source>
</reference>
<feature type="signal peptide" evidence="4">
    <location>
        <begin position="1"/>
        <end position="16"/>
    </location>
</feature>
<dbReference type="EMBL" id="KQ977394">
    <property type="protein sequence ID" value="KYN03003.1"/>
    <property type="molecule type" value="Genomic_DNA"/>
</dbReference>
<accession>A0A195CQI1</accession>
<dbReference type="AlphaFoldDB" id="A0A195CQI1"/>
<evidence type="ECO:0000313" key="7">
    <source>
        <dbReference type="Proteomes" id="UP000078542"/>
    </source>
</evidence>
<protein>
    <submittedName>
        <fullName evidence="6">Protein lethal(2)essential for life</fullName>
    </submittedName>
</protein>
<dbReference type="GO" id="GO:0051082">
    <property type="term" value="F:unfolded protein binding"/>
    <property type="evidence" value="ECO:0007669"/>
    <property type="project" value="TreeGrafter"/>
</dbReference>
<feature type="chain" id="PRO_5008270108" evidence="4">
    <location>
        <begin position="17"/>
        <end position="252"/>
    </location>
</feature>
<dbReference type="PRINTS" id="PR00299">
    <property type="entry name" value="ACRYSTALLIN"/>
</dbReference>
<dbReference type="InterPro" id="IPR008978">
    <property type="entry name" value="HSP20-like_chaperone"/>
</dbReference>
<dbReference type="GO" id="GO:0005737">
    <property type="term" value="C:cytoplasm"/>
    <property type="evidence" value="ECO:0007669"/>
    <property type="project" value="TreeGrafter"/>
</dbReference>
<evidence type="ECO:0000256" key="2">
    <source>
        <dbReference type="PROSITE-ProRule" id="PRU00285"/>
    </source>
</evidence>
<dbReference type="SUPFAM" id="SSF49764">
    <property type="entry name" value="HSP20-like chaperones"/>
    <property type="match status" value="1"/>
</dbReference>
<keyword evidence="7" id="KW-1185">Reference proteome</keyword>
<dbReference type="Pfam" id="PF00011">
    <property type="entry name" value="HSP20"/>
    <property type="match status" value="1"/>
</dbReference>
<dbReference type="PANTHER" id="PTHR45640">
    <property type="entry name" value="HEAT SHOCK PROTEIN HSP-12.2-RELATED"/>
    <property type="match status" value="1"/>
</dbReference>
<dbReference type="PROSITE" id="PS01031">
    <property type="entry name" value="SHSP"/>
    <property type="match status" value="1"/>
</dbReference>
<evidence type="ECO:0000259" key="5">
    <source>
        <dbReference type="PROSITE" id="PS01031"/>
    </source>
</evidence>
<sequence>MHFLPLLLSNLHLGLDVPINPVGLSAGTPSKMNFVRSRLSSRFLDHYSPNNFYGRGVLDFYSPFWKNLSRYQHVVSSTSIDNDGYKININVQQYKPEEITVKVEDNWVIIKGRHKKQDKFNVGSQQFMLRYLLPRNTDIDHITSSTSSDGIMTITIPLKPTYRKVIQIEQTRQSAVSSNNTRQVGTGQNGMEQVDVRQADAGFAGAEQTGVEQANANSASVGQTDRLGQVNMGQAGVGKADGEKLVAFDRLN</sequence>
<dbReference type="KEGG" id="ccoa:108773772"/>
<evidence type="ECO:0000256" key="3">
    <source>
        <dbReference type="RuleBase" id="RU003616"/>
    </source>
</evidence>
<dbReference type="PANTHER" id="PTHR45640:SF13">
    <property type="entry name" value="HEAT SHOCK PROTEIN 22-RELATED"/>
    <property type="match status" value="1"/>
</dbReference>
<proteinExistence type="inferred from homology"/>
<dbReference type="OrthoDB" id="1431247at2759"/>
<organism evidence="6 7">
    <name type="scientific">Cyphomyrmex costatus</name>
    <dbReference type="NCBI Taxonomy" id="456900"/>
    <lineage>
        <taxon>Eukaryota</taxon>
        <taxon>Metazoa</taxon>
        <taxon>Ecdysozoa</taxon>
        <taxon>Arthropoda</taxon>
        <taxon>Hexapoda</taxon>
        <taxon>Insecta</taxon>
        <taxon>Pterygota</taxon>
        <taxon>Neoptera</taxon>
        <taxon>Endopterygota</taxon>
        <taxon>Hymenoptera</taxon>
        <taxon>Apocrita</taxon>
        <taxon>Aculeata</taxon>
        <taxon>Formicoidea</taxon>
        <taxon>Formicidae</taxon>
        <taxon>Myrmicinae</taxon>
        <taxon>Cyphomyrmex</taxon>
    </lineage>
</organism>
<dbReference type="GO" id="GO:0009408">
    <property type="term" value="P:response to heat"/>
    <property type="evidence" value="ECO:0007669"/>
    <property type="project" value="TreeGrafter"/>
</dbReference>
<dbReference type="InterPro" id="IPR002068">
    <property type="entry name" value="A-crystallin/Hsp20_dom"/>
</dbReference>
<feature type="domain" description="SHSP" evidence="5">
    <location>
        <begin position="66"/>
        <end position="171"/>
    </location>
</feature>
<gene>
    <name evidence="6" type="ORF">ALC62_06097</name>
</gene>
<comment type="similarity">
    <text evidence="2 3">Belongs to the small heat shock protein (HSP20) family.</text>
</comment>
<keyword evidence="1" id="KW-0346">Stress response</keyword>
<dbReference type="Proteomes" id="UP000078542">
    <property type="component" value="Unassembled WGS sequence"/>
</dbReference>
<dbReference type="GO" id="GO:0005634">
    <property type="term" value="C:nucleus"/>
    <property type="evidence" value="ECO:0007669"/>
    <property type="project" value="TreeGrafter"/>
</dbReference>